<organism evidence="6 7">
    <name type="scientific">Paramormyrops kingsleyae</name>
    <dbReference type="NCBI Taxonomy" id="1676925"/>
    <lineage>
        <taxon>Eukaryota</taxon>
        <taxon>Metazoa</taxon>
        <taxon>Chordata</taxon>
        <taxon>Craniata</taxon>
        <taxon>Vertebrata</taxon>
        <taxon>Euteleostomi</taxon>
        <taxon>Actinopterygii</taxon>
        <taxon>Neopterygii</taxon>
        <taxon>Teleostei</taxon>
        <taxon>Osteoglossocephala</taxon>
        <taxon>Osteoglossomorpha</taxon>
        <taxon>Osteoglossiformes</taxon>
        <taxon>Mormyridae</taxon>
        <taxon>Paramormyrops</taxon>
    </lineage>
</organism>
<comment type="similarity">
    <text evidence="4">Belongs to the IL-12B family.</text>
</comment>
<dbReference type="Pfam" id="PF10420">
    <property type="entry name" value="IL12p40_C"/>
    <property type="match status" value="1"/>
</dbReference>
<dbReference type="GeneTree" id="ENSGT00390000012630"/>
<evidence type="ECO:0000259" key="5">
    <source>
        <dbReference type="PROSITE" id="PS50835"/>
    </source>
</evidence>
<feature type="chain" id="PRO_5017101740" description="Interleukin-12 subunit beta" evidence="4">
    <location>
        <begin position="21"/>
        <end position="349"/>
    </location>
</feature>
<dbReference type="InterPro" id="IPR013783">
    <property type="entry name" value="Ig-like_fold"/>
</dbReference>
<dbReference type="InterPro" id="IPR007110">
    <property type="entry name" value="Ig-like_dom"/>
</dbReference>
<reference evidence="6" key="1">
    <citation type="submission" date="2025-08" db="UniProtKB">
        <authorList>
            <consortium name="Ensembl"/>
        </authorList>
    </citation>
    <scope>IDENTIFICATION</scope>
</reference>
<evidence type="ECO:0000256" key="2">
    <source>
        <dbReference type="ARBA" id="ARBA00023157"/>
    </source>
</evidence>
<keyword evidence="4" id="KW-0964">Secreted</keyword>
<evidence type="ECO:0000313" key="7">
    <source>
        <dbReference type="Proteomes" id="UP000261540"/>
    </source>
</evidence>
<keyword evidence="2" id="KW-1015">Disulfide bond</keyword>
<sequence>MKMQFVLLGALLIIMRSTSCLEARGNNYEVLQPNVVVVEVNLADPSPMVQVPLQCQESHEHEEIIWRNDDVPLLQRGNEINITVEEMLGGNYTCHDSMGSFLNYTLVLIRKSSRKILTGSQYTGYIKCSTQNYNGSFQCAWNWRPRRTGEVVFVKAERHSQVSAITCSLSTNQLSISCLDQSYCPYSEELDQIFVNVGVRYLYRLEEYSLTFFINEIVKPDRVRITRIDTRRIQLEYPDTWSIPHSYFPLAFQVMELPRRGDCSCESQQTEKINTIQDRQWNVRKGYVVCARAQDALCNSTWSDWSLYIFRKQRLQCRKRGYGLSAPVCSLQTCFSMAVGRWLAPGPQP</sequence>
<dbReference type="PROSITE" id="PS50835">
    <property type="entry name" value="IG_LIKE"/>
    <property type="match status" value="1"/>
</dbReference>
<feature type="domain" description="Ig-like" evidence="5">
    <location>
        <begin position="33"/>
        <end position="94"/>
    </location>
</feature>
<accession>A0A3B3RAP2</accession>
<dbReference type="PRINTS" id="PR01928">
    <property type="entry name" value="INTRLEUKN12B"/>
</dbReference>
<protein>
    <recommendedName>
        <fullName evidence="4">Interleukin-12 subunit beta</fullName>
        <shortName evidence="4">IL-12B</shortName>
    </recommendedName>
    <alternativeName>
        <fullName evidence="4">Cytotoxic lymphocyte maturation factor 40 kDa subunit</fullName>
    </alternativeName>
    <alternativeName>
        <fullName evidence="4">IL-12 subunit p40</fullName>
    </alternativeName>
</protein>
<dbReference type="STRING" id="1676925.ENSPKIP00000015443"/>
<keyword evidence="3 4" id="KW-0325">Glycoprotein</keyword>
<dbReference type="InterPro" id="IPR036116">
    <property type="entry name" value="FN3_sf"/>
</dbReference>
<dbReference type="InterPro" id="IPR050676">
    <property type="entry name" value="IL-12"/>
</dbReference>
<proteinExistence type="inferred from homology"/>
<keyword evidence="1 4" id="KW-0732">Signal</keyword>
<dbReference type="AlphaFoldDB" id="A0A3B3RAP2"/>
<gene>
    <name evidence="4" type="primary">IL12B</name>
</gene>
<name>A0A3B3RAP2_9TELE</name>
<dbReference type="GO" id="GO:0005615">
    <property type="term" value="C:extracellular space"/>
    <property type="evidence" value="ECO:0007669"/>
    <property type="project" value="UniProtKB-KW"/>
</dbReference>
<evidence type="ECO:0000313" key="6">
    <source>
        <dbReference type="Ensembl" id="ENSPKIP00000015443.1"/>
    </source>
</evidence>
<evidence type="ECO:0000256" key="4">
    <source>
        <dbReference type="RuleBase" id="RU281113"/>
    </source>
</evidence>
<dbReference type="InterPro" id="IPR019482">
    <property type="entry name" value="IL-12_beta_cen-dom"/>
</dbReference>
<dbReference type="Gene3D" id="2.60.40.10">
    <property type="entry name" value="Immunoglobulins"/>
    <property type="match status" value="2"/>
</dbReference>
<dbReference type="SUPFAM" id="SSF49265">
    <property type="entry name" value="Fibronectin type III"/>
    <property type="match status" value="1"/>
</dbReference>
<dbReference type="GO" id="GO:0005125">
    <property type="term" value="F:cytokine activity"/>
    <property type="evidence" value="ECO:0007669"/>
    <property type="project" value="UniProtKB-KW"/>
</dbReference>
<evidence type="ECO:0000256" key="1">
    <source>
        <dbReference type="ARBA" id="ARBA00022729"/>
    </source>
</evidence>
<comment type="subcellular location">
    <subcellularLocation>
        <location evidence="4">Secreted</location>
    </subcellularLocation>
</comment>
<keyword evidence="7" id="KW-1185">Reference proteome</keyword>
<dbReference type="Proteomes" id="UP000261540">
    <property type="component" value="Unplaced"/>
</dbReference>
<dbReference type="Ensembl" id="ENSPKIT00000039910.1">
    <property type="protein sequence ID" value="ENSPKIP00000015443.1"/>
    <property type="gene ID" value="ENSPKIG00000002145.1"/>
</dbReference>
<dbReference type="InterPro" id="IPR015528">
    <property type="entry name" value="IL-12_beta"/>
</dbReference>
<reference evidence="6" key="2">
    <citation type="submission" date="2025-09" db="UniProtKB">
        <authorList>
            <consortium name="Ensembl"/>
        </authorList>
    </citation>
    <scope>IDENTIFICATION</scope>
</reference>
<feature type="signal peptide" evidence="4">
    <location>
        <begin position="1"/>
        <end position="20"/>
    </location>
</feature>
<dbReference type="GO" id="GO:0004896">
    <property type="term" value="F:cytokine receptor activity"/>
    <property type="evidence" value="ECO:0007669"/>
    <property type="project" value="UniProtKB-UniRule"/>
</dbReference>
<dbReference type="PIRSF" id="PIRSF038007">
    <property type="entry name" value="IL_12_beta"/>
    <property type="match status" value="1"/>
</dbReference>
<dbReference type="PANTHER" id="PTHR48485:SF4">
    <property type="entry name" value="INTERLEUKIN-12 SUBUNIT BETA"/>
    <property type="match status" value="1"/>
</dbReference>
<comment type="subunit">
    <text evidence="4">Heterodimer with IL12A; disulfide-linked. The heterodimer is known as interleukin IL-12.</text>
</comment>
<dbReference type="OrthoDB" id="8670716at2759"/>
<keyword evidence="4" id="KW-0393">Immunoglobulin domain</keyword>
<dbReference type="PANTHER" id="PTHR48485">
    <property type="entry name" value="INTERLEUKIN-12 SUBUNIT BETA-RELATED"/>
    <property type="match status" value="1"/>
</dbReference>
<evidence type="ECO:0000256" key="3">
    <source>
        <dbReference type="ARBA" id="ARBA00023180"/>
    </source>
</evidence>
<keyword evidence="4" id="KW-0202">Cytokine</keyword>